<evidence type="ECO:0000256" key="4">
    <source>
        <dbReference type="ARBA" id="ARBA00022679"/>
    </source>
</evidence>
<dbReference type="GO" id="GO:0016020">
    <property type="term" value="C:membrane"/>
    <property type="evidence" value="ECO:0007669"/>
    <property type="project" value="UniProtKB-SubCell"/>
</dbReference>
<evidence type="ECO:0000256" key="15">
    <source>
        <dbReference type="ARBA" id="ARBA00023180"/>
    </source>
</evidence>
<evidence type="ECO:0000256" key="7">
    <source>
        <dbReference type="ARBA" id="ARBA00022734"/>
    </source>
</evidence>
<keyword evidence="8 18" id="KW-0547">Nucleotide-binding</keyword>
<evidence type="ECO:0000256" key="18">
    <source>
        <dbReference type="PIRNR" id="PIRNR000641"/>
    </source>
</evidence>
<dbReference type="RefSeq" id="XP_030543678.1">
    <property type="nucleotide sequence ID" value="XM_030687818.2"/>
</dbReference>
<dbReference type="OrthoDB" id="758220at2759"/>
<evidence type="ECO:0000256" key="21">
    <source>
        <dbReference type="SAM" id="Phobius"/>
    </source>
</evidence>
<dbReference type="SUPFAM" id="SSF51110">
    <property type="entry name" value="alpha-D-mannose-specific plant lectins"/>
    <property type="match status" value="1"/>
</dbReference>
<evidence type="ECO:0000256" key="10">
    <source>
        <dbReference type="ARBA" id="ARBA00022840"/>
    </source>
</evidence>
<keyword evidence="11 21" id="KW-1133">Transmembrane helix</keyword>
<reference evidence="27" key="1">
    <citation type="submission" date="2025-08" db="UniProtKB">
        <authorList>
            <consortium name="RefSeq"/>
        </authorList>
    </citation>
    <scope>IDENTIFICATION</scope>
    <source>
        <tissue evidence="27">Leaf</tissue>
    </source>
</reference>
<dbReference type="GO" id="GO:0048544">
    <property type="term" value="P:recognition of pollen"/>
    <property type="evidence" value="ECO:0007669"/>
    <property type="project" value="InterPro"/>
</dbReference>
<keyword evidence="14" id="KW-0675">Receptor</keyword>
<evidence type="ECO:0000259" key="23">
    <source>
        <dbReference type="PROSITE" id="PS50011"/>
    </source>
</evidence>
<dbReference type="SUPFAM" id="SSF56112">
    <property type="entry name" value="Protein kinase-like (PK-like)"/>
    <property type="match status" value="1"/>
</dbReference>
<evidence type="ECO:0000256" key="9">
    <source>
        <dbReference type="ARBA" id="ARBA00022777"/>
    </source>
</evidence>
<dbReference type="InterPro" id="IPR000858">
    <property type="entry name" value="S_locus_glycoprot_dom"/>
</dbReference>
<dbReference type="FunFam" id="2.90.10.10:FF:000013">
    <property type="entry name" value="G-type lectin S-receptor-like serine/threonine-protein kinase LECRK1"/>
    <property type="match status" value="1"/>
</dbReference>
<dbReference type="PROSITE" id="PS50026">
    <property type="entry name" value="EGF_3"/>
    <property type="match status" value="1"/>
</dbReference>
<dbReference type="CDD" id="cd00054">
    <property type="entry name" value="EGF_CA"/>
    <property type="match status" value="1"/>
</dbReference>
<dbReference type="InterPro" id="IPR000742">
    <property type="entry name" value="EGF"/>
</dbReference>
<dbReference type="Gene3D" id="1.10.510.10">
    <property type="entry name" value="Transferase(Phosphotransferase) domain 1"/>
    <property type="match status" value="1"/>
</dbReference>
<evidence type="ECO:0000313" key="26">
    <source>
        <dbReference type="Proteomes" id="UP000827889"/>
    </source>
</evidence>
<dbReference type="InterPro" id="IPR024171">
    <property type="entry name" value="SRK-like_kinase"/>
</dbReference>
<keyword evidence="9 18" id="KW-0418">Kinase</keyword>
<comment type="subcellular location">
    <subcellularLocation>
        <location evidence="1">Membrane</location>
        <topology evidence="1">Single-pass type I membrane protein</topology>
    </subcellularLocation>
</comment>
<keyword evidence="26" id="KW-1185">Reference proteome</keyword>
<keyword evidence="4 18" id="KW-0808">Transferase</keyword>
<dbReference type="InterPro" id="IPR000719">
    <property type="entry name" value="Prot_kinase_dom"/>
</dbReference>
<evidence type="ECO:0000256" key="20">
    <source>
        <dbReference type="PROSITE-ProRule" id="PRU10141"/>
    </source>
</evidence>
<evidence type="ECO:0000256" key="13">
    <source>
        <dbReference type="ARBA" id="ARBA00023157"/>
    </source>
</evidence>
<dbReference type="GO" id="GO:0030246">
    <property type="term" value="F:carbohydrate binding"/>
    <property type="evidence" value="ECO:0007669"/>
    <property type="project" value="UniProtKB-KW"/>
</dbReference>
<keyword evidence="13" id="KW-1015">Disulfide bond</keyword>
<feature type="domain" description="Protein kinase" evidence="23">
    <location>
        <begin position="488"/>
        <end position="758"/>
    </location>
</feature>
<dbReference type="PROSITE" id="PS00107">
    <property type="entry name" value="PROTEIN_KINASE_ATP"/>
    <property type="match status" value="1"/>
</dbReference>
<dbReference type="GO" id="GO:0004674">
    <property type="term" value="F:protein serine/threonine kinase activity"/>
    <property type="evidence" value="ECO:0007669"/>
    <property type="project" value="UniProtKB-KW"/>
</dbReference>
<evidence type="ECO:0000256" key="6">
    <source>
        <dbReference type="ARBA" id="ARBA00022729"/>
    </source>
</evidence>
<dbReference type="CDD" id="cd14066">
    <property type="entry name" value="STKc_IRAK"/>
    <property type="match status" value="1"/>
</dbReference>
<evidence type="ECO:0000256" key="12">
    <source>
        <dbReference type="ARBA" id="ARBA00023136"/>
    </source>
</evidence>
<dbReference type="AlphaFoldDB" id="A0A8B8QAW9"/>
<keyword evidence="5 21" id="KW-0812">Transmembrane</keyword>
<feature type="binding site" evidence="20">
    <location>
        <position position="515"/>
    </location>
    <ligand>
        <name>ATP</name>
        <dbReference type="ChEBI" id="CHEBI:30616"/>
    </ligand>
</feature>
<evidence type="ECO:0000313" key="27">
    <source>
        <dbReference type="RefSeq" id="XP_030543678.1"/>
    </source>
</evidence>
<dbReference type="Pfam" id="PF00069">
    <property type="entry name" value="Pkinase"/>
    <property type="match status" value="1"/>
</dbReference>
<dbReference type="InterPro" id="IPR008271">
    <property type="entry name" value="Ser/Thr_kinase_AS"/>
</dbReference>
<dbReference type="Proteomes" id="UP000827889">
    <property type="component" value="Chromosome 11"/>
</dbReference>
<keyword evidence="3 19" id="KW-0245">EGF-like domain</keyword>
<keyword evidence="10 18" id="KW-0067">ATP-binding</keyword>
<dbReference type="GO" id="GO:0005524">
    <property type="term" value="F:ATP binding"/>
    <property type="evidence" value="ECO:0007669"/>
    <property type="project" value="UniProtKB-UniRule"/>
</dbReference>
<organism evidence="26 27">
    <name type="scientific">Rhodamnia argentea</name>
    <dbReference type="NCBI Taxonomy" id="178133"/>
    <lineage>
        <taxon>Eukaryota</taxon>
        <taxon>Viridiplantae</taxon>
        <taxon>Streptophyta</taxon>
        <taxon>Embryophyta</taxon>
        <taxon>Tracheophyta</taxon>
        <taxon>Spermatophyta</taxon>
        <taxon>Magnoliopsida</taxon>
        <taxon>eudicotyledons</taxon>
        <taxon>Gunneridae</taxon>
        <taxon>Pentapetalae</taxon>
        <taxon>rosids</taxon>
        <taxon>malvids</taxon>
        <taxon>Myrtales</taxon>
        <taxon>Myrtaceae</taxon>
        <taxon>Myrtoideae</taxon>
        <taxon>Myrteae</taxon>
        <taxon>Australasian group</taxon>
        <taxon>Rhodamnia</taxon>
    </lineage>
</organism>
<dbReference type="PROSITE" id="PS50927">
    <property type="entry name" value="BULB_LECTIN"/>
    <property type="match status" value="1"/>
</dbReference>
<dbReference type="PIRSF" id="PIRSF000641">
    <property type="entry name" value="SRK"/>
    <property type="match status" value="1"/>
</dbReference>
<evidence type="ECO:0000256" key="3">
    <source>
        <dbReference type="ARBA" id="ARBA00022536"/>
    </source>
</evidence>
<evidence type="ECO:0000256" key="11">
    <source>
        <dbReference type="ARBA" id="ARBA00022989"/>
    </source>
</evidence>
<dbReference type="FunFam" id="1.10.510.10:FF:000237">
    <property type="entry name" value="G-type lectin S-receptor-like serine/threonine-protein kinase"/>
    <property type="match status" value="1"/>
</dbReference>
<comment type="catalytic activity">
    <reaction evidence="16 18">
        <text>L-threonyl-[protein] + ATP = O-phospho-L-threonyl-[protein] + ADP + H(+)</text>
        <dbReference type="Rhea" id="RHEA:46608"/>
        <dbReference type="Rhea" id="RHEA-COMP:11060"/>
        <dbReference type="Rhea" id="RHEA-COMP:11605"/>
        <dbReference type="ChEBI" id="CHEBI:15378"/>
        <dbReference type="ChEBI" id="CHEBI:30013"/>
        <dbReference type="ChEBI" id="CHEBI:30616"/>
        <dbReference type="ChEBI" id="CHEBI:61977"/>
        <dbReference type="ChEBI" id="CHEBI:456216"/>
        <dbReference type="EC" id="2.7.11.1"/>
    </reaction>
</comment>
<comment type="catalytic activity">
    <reaction evidence="17 18">
        <text>L-seryl-[protein] + ATP = O-phospho-L-seryl-[protein] + ADP + H(+)</text>
        <dbReference type="Rhea" id="RHEA:17989"/>
        <dbReference type="Rhea" id="RHEA-COMP:9863"/>
        <dbReference type="Rhea" id="RHEA-COMP:11604"/>
        <dbReference type="ChEBI" id="CHEBI:15378"/>
        <dbReference type="ChEBI" id="CHEBI:29999"/>
        <dbReference type="ChEBI" id="CHEBI:30616"/>
        <dbReference type="ChEBI" id="CHEBI:83421"/>
        <dbReference type="ChEBI" id="CHEBI:456216"/>
        <dbReference type="EC" id="2.7.11.1"/>
    </reaction>
</comment>
<keyword evidence="12 21" id="KW-0472">Membrane</keyword>
<dbReference type="EC" id="2.7.11.1" evidence="18"/>
<keyword evidence="7" id="KW-0430">Lectin</keyword>
<dbReference type="InterPro" id="IPR036426">
    <property type="entry name" value="Bulb-type_lectin_dom_sf"/>
</dbReference>
<dbReference type="InterPro" id="IPR051343">
    <property type="entry name" value="G-type_lectin_kinases/EP1-like"/>
</dbReference>
<dbReference type="SMART" id="SM00220">
    <property type="entry name" value="S_TKc"/>
    <property type="match status" value="1"/>
</dbReference>
<evidence type="ECO:0000259" key="25">
    <source>
        <dbReference type="PROSITE" id="PS50927"/>
    </source>
</evidence>
<evidence type="ECO:0000256" key="1">
    <source>
        <dbReference type="ARBA" id="ARBA00004479"/>
    </source>
</evidence>
<evidence type="ECO:0000256" key="14">
    <source>
        <dbReference type="ARBA" id="ARBA00023170"/>
    </source>
</evidence>
<feature type="domain" description="Bulb-type lectin" evidence="25">
    <location>
        <begin position="23"/>
        <end position="143"/>
    </location>
</feature>
<evidence type="ECO:0000256" key="16">
    <source>
        <dbReference type="ARBA" id="ARBA00047899"/>
    </source>
</evidence>
<name>A0A8B8QAW9_9MYRT</name>
<dbReference type="GeneID" id="115750448"/>
<comment type="similarity">
    <text evidence="18">Belongs to the protein kinase superfamily. Ser/Thr protein kinase family.</text>
</comment>
<keyword evidence="6 22" id="KW-0732">Signal</keyword>
<keyword evidence="15" id="KW-0325">Glycoprotein</keyword>
<dbReference type="PROSITE" id="PS00108">
    <property type="entry name" value="PROTEIN_KINASE_ST"/>
    <property type="match status" value="1"/>
</dbReference>
<dbReference type="Gene3D" id="2.90.10.10">
    <property type="entry name" value="Bulb-type lectin domain"/>
    <property type="match status" value="2"/>
</dbReference>
<dbReference type="FunFam" id="3.30.200.20:FF:000059">
    <property type="entry name" value="S-receptor-like serine/threonine-protein kinase"/>
    <property type="match status" value="1"/>
</dbReference>
<dbReference type="PANTHER" id="PTHR47976:SF7">
    <property type="entry name" value="RECEPTOR-LIKE SERINE_THREONINE-PROTEIN KINASE"/>
    <property type="match status" value="1"/>
</dbReference>
<feature type="signal peptide" evidence="22">
    <location>
        <begin position="1"/>
        <end position="19"/>
    </location>
</feature>
<evidence type="ECO:0000256" key="22">
    <source>
        <dbReference type="SAM" id="SignalP"/>
    </source>
</evidence>
<proteinExistence type="inferred from homology"/>
<keyword evidence="2 18" id="KW-0723">Serine/threonine-protein kinase</keyword>
<dbReference type="Gene3D" id="3.30.200.20">
    <property type="entry name" value="Phosphorylase Kinase, domain 1"/>
    <property type="match status" value="1"/>
</dbReference>
<protein>
    <recommendedName>
        <fullName evidence="18">Receptor-like serine/threonine-protein kinase</fullName>
        <ecNumber evidence="18">2.7.11.1</ecNumber>
    </recommendedName>
</protein>
<evidence type="ECO:0000256" key="17">
    <source>
        <dbReference type="ARBA" id="ARBA00048679"/>
    </source>
</evidence>
<evidence type="ECO:0000256" key="19">
    <source>
        <dbReference type="PROSITE-ProRule" id="PRU00076"/>
    </source>
</evidence>
<dbReference type="InterPro" id="IPR017441">
    <property type="entry name" value="Protein_kinase_ATP_BS"/>
</dbReference>
<feature type="chain" id="PRO_5034908010" description="Receptor-like serine/threonine-protein kinase" evidence="22">
    <location>
        <begin position="20"/>
        <end position="775"/>
    </location>
</feature>
<dbReference type="KEGG" id="rarg:115750448"/>
<evidence type="ECO:0000259" key="24">
    <source>
        <dbReference type="PROSITE" id="PS50026"/>
    </source>
</evidence>
<dbReference type="PROSITE" id="PS50011">
    <property type="entry name" value="PROTEIN_KINASE_DOM"/>
    <property type="match status" value="1"/>
</dbReference>
<accession>A0A8B8QAW9</accession>
<dbReference type="PANTHER" id="PTHR47976">
    <property type="entry name" value="G-TYPE LECTIN S-RECEPTOR-LIKE SERINE/THREONINE-PROTEIN KINASE SD2-5"/>
    <property type="match status" value="1"/>
</dbReference>
<evidence type="ECO:0000256" key="5">
    <source>
        <dbReference type="ARBA" id="ARBA00022692"/>
    </source>
</evidence>
<feature type="domain" description="EGF-like" evidence="24">
    <location>
        <begin position="277"/>
        <end position="314"/>
    </location>
</feature>
<sequence>MASIICFLLLLAFASLAKAQETRSNITAGSSLSPTANSSSWLSPSGLYAFGFYPQGRGYAVGVFLAGIPQGTVVWTANRDDPPVSAGATLLFTNDGRLILRSSQGEETYITSASLSAYSASMLDSGNFALYDPKGSVLWESFDYPTDTLLPTQRLLAGQQIISSISATNHSTGIFRLKMQHDGNLIQYPVNTPDTAPYSYFTSWTGGAGDNVSLNFDVDGHMFLLNTTGYIIRNVTPGGLPTKSTIFIFRIDSDGLMRMYSYDLNQKGNWSVVWQSTNDECDPKGLCGLNGFCVKNDQQANCQCLPGFDFVEPGNWAAGCERNFTAETCRTGDASASYVIQAVDNTLWEDDSYSVVPSTDKDGCKQACLEDCNCEAALYNGGNCRKQRLPLRYGRILLTEPTSALIKVGIAKPVTADQNKKEMTRRDILYVSLSLLAFGFVMMAISVVIICKNSMWTYQRIRNKIEVGLAKDPAPRPFTYAELEVVTDSFKEQIGRGAFGTVYKGVIGEKTVAVKRLDKYLAEGEREFQTEVEVIGRTHHRNLVRLIGYCLEGTNRLLVYEYMSNGSLANVLFDSSESRPSWDERMEIARDIARGVLYLHEECETQIIHCDIKPQNILMDKNRAKISDFGLAKLLNADQTRTFTGIRGTRGYVAPEWHQNKPVTVKADVYSFGIVLLEIICGRRKVDVDLPESEAILEEWVCECFWNGEIGKLTGDEKVDEDELKAAIKVALWCISDDPILRPPMKRVLLMLEGSAEIPTPPIPSSSICTDKSFV</sequence>
<dbReference type="Pfam" id="PF00954">
    <property type="entry name" value="S_locus_glycop"/>
    <property type="match status" value="1"/>
</dbReference>
<dbReference type="FunFam" id="2.90.10.10:FF:000026">
    <property type="entry name" value="Serine/threonine-protein kinase"/>
    <property type="match status" value="1"/>
</dbReference>
<dbReference type="SMART" id="SM00108">
    <property type="entry name" value="B_lectin"/>
    <property type="match status" value="1"/>
</dbReference>
<comment type="caution">
    <text evidence="19">Lacks conserved residue(s) required for the propagation of feature annotation.</text>
</comment>
<dbReference type="InterPro" id="IPR001480">
    <property type="entry name" value="Bulb-type_lectin_dom"/>
</dbReference>
<evidence type="ECO:0000256" key="8">
    <source>
        <dbReference type="ARBA" id="ARBA00022741"/>
    </source>
</evidence>
<dbReference type="Pfam" id="PF01453">
    <property type="entry name" value="B_lectin"/>
    <property type="match status" value="1"/>
</dbReference>
<evidence type="ECO:0000256" key="2">
    <source>
        <dbReference type="ARBA" id="ARBA00022527"/>
    </source>
</evidence>
<feature type="transmembrane region" description="Helical" evidence="21">
    <location>
        <begin position="428"/>
        <end position="451"/>
    </location>
</feature>
<dbReference type="InterPro" id="IPR011009">
    <property type="entry name" value="Kinase-like_dom_sf"/>
</dbReference>
<gene>
    <name evidence="27" type="primary">LOC115750448</name>
</gene>